<feature type="transmembrane region" description="Helical" evidence="6">
    <location>
        <begin position="319"/>
        <end position="341"/>
    </location>
</feature>
<keyword evidence="3" id="KW-0378">Hydrolase</keyword>
<evidence type="ECO:0000256" key="4">
    <source>
        <dbReference type="ARBA" id="ARBA00023134"/>
    </source>
</evidence>
<dbReference type="InterPro" id="IPR006073">
    <property type="entry name" value="GTP-bd"/>
</dbReference>
<evidence type="ECO:0000256" key="5">
    <source>
        <dbReference type="ARBA" id="ARBA00023136"/>
    </source>
</evidence>
<name>A0A3M7RIB7_BRAPC</name>
<keyword evidence="4" id="KW-0342">GTP-binding</keyword>
<keyword evidence="2" id="KW-0547">Nucleotide-binding</keyword>
<dbReference type="InterPro" id="IPR027094">
    <property type="entry name" value="Mitofusin_fam"/>
</dbReference>
<dbReference type="InterPro" id="IPR027417">
    <property type="entry name" value="P-loop_NTPase"/>
</dbReference>
<accession>A0A3M7RIB7</accession>
<comment type="subcellular location">
    <subcellularLocation>
        <location evidence="1">Membrane</location>
    </subcellularLocation>
</comment>
<protein>
    <submittedName>
        <fullName evidence="8">EH domain-containing 3</fullName>
    </submittedName>
</protein>
<dbReference type="EMBL" id="REGN01003337">
    <property type="protein sequence ID" value="RNA23184.1"/>
    <property type="molecule type" value="Genomic_DNA"/>
</dbReference>
<evidence type="ECO:0000256" key="2">
    <source>
        <dbReference type="ARBA" id="ARBA00022741"/>
    </source>
</evidence>
<evidence type="ECO:0000259" key="7">
    <source>
        <dbReference type="Pfam" id="PF01926"/>
    </source>
</evidence>
<evidence type="ECO:0000313" key="9">
    <source>
        <dbReference type="Proteomes" id="UP000276133"/>
    </source>
</evidence>
<keyword evidence="6" id="KW-1133">Transmembrane helix</keyword>
<dbReference type="STRING" id="10195.A0A3M7RIB7"/>
<feature type="transmembrane region" description="Helical" evidence="6">
    <location>
        <begin position="375"/>
        <end position="394"/>
    </location>
</feature>
<evidence type="ECO:0000256" key="6">
    <source>
        <dbReference type="SAM" id="Phobius"/>
    </source>
</evidence>
<dbReference type="Gene3D" id="3.40.50.300">
    <property type="entry name" value="P-loop containing nucleotide triphosphate hydrolases"/>
    <property type="match status" value="1"/>
</dbReference>
<evidence type="ECO:0000313" key="8">
    <source>
        <dbReference type="EMBL" id="RNA23184.1"/>
    </source>
</evidence>
<dbReference type="Pfam" id="PF01926">
    <property type="entry name" value="MMR_HSR1"/>
    <property type="match status" value="1"/>
</dbReference>
<proteinExistence type="predicted"/>
<dbReference type="PANTHER" id="PTHR10465:SF4">
    <property type="entry name" value="DYNAMIN N-TERMINAL DOMAIN-CONTAINING PROTEIN"/>
    <property type="match status" value="1"/>
</dbReference>
<keyword evidence="5 6" id="KW-0472">Membrane</keyword>
<gene>
    <name evidence="8" type="ORF">BpHYR1_019578</name>
</gene>
<comment type="caution">
    <text evidence="8">The sequence shown here is derived from an EMBL/GenBank/DDBJ whole genome shotgun (WGS) entry which is preliminary data.</text>
</comment>
<dbReference type="OrthoDB" id="1716625at2759"/>
<dbReference type="AlphaFoldDB" id="A0A3M7RIB7"/>
<dbReference type="GO" id="GO:0005525">
    <property type="term" value="F:GTP binding"/>
    <property type="evidence" value="ECO:0007669"/>
    <property type="project" value="UniProtKB-KW"/>
</dbReference>
<dbReference type="SUPFAM" id="SSF52540">
    <property type="entry name" value="P-loop containing nucleoside triphosphate hydrolases"/>
    <property type="match status" value="1"/>
</dbReference>
<dbReference type="GO" id="GO:0007005">
    <property type="term" value="P:mitochondrion organization"/>
    <property type="evidence" value="ECO:0007669"/>
    <property type="project" value="UniProtKB-ARBA"/>
</dbReference>
<dbReference type="GO" id="GO:0016020">
    <property type="term" value="C:membrane"/>
    <property type="evidence" value="ECO:0007669"/>
    <property type="project" value="UniProtKB-SubCell"/>
</dbReference>
<evidence type="ECO:0000256" key="1">
    <source>
        <dbReference type="ARBA" id="ARBA00004370"/>
    </source>
</evidence>
<sequence>MTRKGASNVEDLTMSVNERILRDVHSIYTDPKDGLVTIAKDIGIELIAPRKKINILLIGNHSAGKSSFINWYIEETVQRTGVAIETQGFTLVTSGKKRESLLGNATLHLYPQLKGLSSFQNSLEYLGTEITTSKQKQFSLITFIDTPGLVDGDMKYPFDVNNAILWFGEISDLIFVFFDPIGQALCKRTLNIVEKLNENHGNKINFYLSKSDEAGSDSDRQKVLMQIVQELCKRPGLNKAGFEMLTIYIPTLQEKKTRCVNQIEDVCKQVERTIKQTIQNTLNSLEKDSDLIINRINEKIKLDNKTRSDNLSRSLKSSFFVLSSFILLLSIGIANVPQILLDKYLGNNVASQIKTNIADPYKQFGEFLPNDYRPYFLPILISIALILFFISKLINKKKPTMSKKQLKSLNERREYLQNSIKNKKKKLYDEYLQQSVIDFEHTK</sequence>
<dbReference type="GO" id="GO:0003924">
    <property type="term" value="F:GTPase activity"/>
    <property type="evidence" value="ECO:0007669"/>
    <property type="project" value="InterPro"/>
</dbReference>
<evidence type="ECO:0000256" key="3">
    <source>
        <dbReference type="ARBA" id="ARBA00022801"/>
    </source>
</evidence>
<dbReference type="PANTHER" id="PTHR10465">
    <property type="entry name" value="TRANSMEMBRANE GTPASE FZO1"/>
    <property type="match status" value="1"/>
</dbReference>
<organism evidence="8 9">
    <name type="scientific">Brachionus plicatilis</name>
    <name type="common">Marine rotifer</name>
    <name type="synonym">Brachionus muelleri</name>
    <dbReference type="NCBI Taxonomy" id="10195"/>
    <lineage>
        <taxon>Eukaryota</taxon>
        <taxon>Metazoa</taxon>
        <taxon>Spiralia</taxon>
        <taxon>Gnathifera</taxon>
        <taxon>Rotifera</taxon>
        <taxon>Eurotatoria</taxon>
        <taxon>Monogononta</taxon>
        <taxon>Pseudotrocha</taxon>
        <taxon>Ploima</taxon>
        <taxon>Brachionidae</taxon>
        <taxon>Brachionus</taxon>
    </lineage>
</organism>
<dbReference type="Proteomes" id="UP000276133">
    <property type="component" value="Unassembled WGS sequence"/>
</dbReference>
<reference evidence="8 9" key="1">
    <citation type="journal article" date="2018" name="Sci. Rep.">
        <title>Genomic signatures of local adaptation to the degree of environmental predictability in rotifers.</title>
        <authorList>
            <person name="Franch-Gras L."/>
            <person name="Hahn C."/>
            <person name="Garcia-Roger E.M."/>
            <person name="Carmona M.J."/>
            <person name="Serra M."/>
            <person name="Gomez A."/>
        </authorList>
    </citation>
    <scope>NUCLEOTIDE SEQUENCE [LARGE SCALE GENOMIC DNA]</scope>
    <source>
        <strain evidence="8">HYR1</strain>
    </source>
</reference>
<feature type="domain" description="G" evidence="7">
    <location>
        <begin position="55"/>
        <end position="198"/>
    </location>
</feature>
<keyword evidence="9" id="KW-1185">Reference proteome</keyword>
<keyword evidence="6" id="KW-0812">Transmembrane</keyword>